<reference evidence="1" key="1">
    <citation type="journal article" date="2014" name="Int. J. Syst. Evol. Microbiol.">
        <title>Complete genome sequence of Corynebacterium casei LMG S-19264T (=DSM 44701T), isolated from a smear-ripened cheese.</title>
        <authorList>
            <consortium name="US DOE Joint Genome Institute (JGI-PGF)"/>
            <person name="Walter F."/>
            <person name="Albersmeier A."/>
            <person name="Kalinowski J."/>
            <person name="Ruckert C."/>
        </authorList>
    </citation>
    <scope>NUCLEOTIDE SEQUENCE</scope>
    <source>
        <strain evidence="1">JCM 17251</strain>
    </source>
</reference>
<evidence type="ECO:0000313" key="1">
    <source>
        <dbReference type="EMBL" id="GGN64401.1"/>
    </source>
</evidence>
<sequence>MKMNAQEFENKMRTSMGLQLIIAGMVGLIEDEGHSPHEVFDLLDAAKQNTFHALAEIGSGRA</sequence>
<accession>A0A917Y231</accession>
<gene>
    <name evidence="1" type="ORF">GCM10007971_32250</name>
</gene>
<name>A0A917Y231_9BACI</name>
<organism evidence="1 2">
    <name type="scientific">Oceanobacillus indicireducens</name>
    <dbReference type="NCBI Taxonomy" id="1004261"/>
    <lineage>
        <taxon>Bacteria</taxon>
        <taxon>Bacillati</taxon>
        <taxon>Bacillota</taxon>
        <taxon>Bacilli</taxon>
        <taxon>Bacillales</taxon>
        <taxon>Bacillaceae</taxon>
        <taxon>Oceanobacillus</taxon>
    </lineage>
</organism>
<protein>
    <submittedName>
        <fullName evidence="1">Uncharacterized protein</fullName>
    </submittedName>
</protein>
<dbReference type="RefSeq" id="WP_188858936.1">
    <property type="nucleotide sequence ID" value="NZ_BMOS01000031.1"/>
</dbReference>
<reference evidence="1" key="2">
    <citation type="submission" date="2020-09" db="EMBL/GenBank/DDBJ databases">
        <authorList>
            <person name="Sun Q."/>
            <person name="Ohkuma M."/>
        </authorList>
    </citation>
    <scope>NUCLEOTIDE SEQUENCE</scope>
    <source>
        <strain evidence="1">JCM 17251</strain>
    </source>
</reference>
<comment type="caution">
    <text evidence="1">The sequence shown here is derived from an EMBL/GenBank/DDBJ whole genome shotgun (WGS) entry which is preliminary data.</text>
</comment>
<dbReference type="EMBL" id="BMOS01000031">
    <property type="protein sequence ID" value="GGN64401.1"/>
    <property type="molecule type" value="Genomic_DNA"/>
</dbReference>
<keyword evidence="2" id="KW-1185">Reference proteome</keyword>
<dbReference type="Proteomes" id="UP000624041">
    <property type="component" value="Unassembled WGS sequence"/>
</dbReference>
<proteinExistence type="predicted"/>
<evidence type="ECO:0000313" key="2">
    <source>
        <dbReference type="Proteomes" id="UP000624041"/>
    </source>
</evidence>
<dbReference type="AlphaFoldDB" id="A0A917Y231"/>